<dbReference type="InterPro" id="IPR023393">
    <property type="entry name" value="START-like_dom_sf"/>
</dbReference>
<name>A0A2W2BY66_9ACTN</name>
<evidence type="ECO:0000256" key="1">
    <source>
        <dbReference type="SAM" id="MobiDB-lite"/>
    </source>
</evidence>
<dbReference type="Gene3D" id="3.30.530.20">
    <property type="match status" value="1"/>
</dbReference>
<feature type="region of interest" description="Disordered" evidence="1">
    <location>
        <begin position="83"/>
        <end position="102"/>
    </location>
</feature>
<evidence type="ECO:0000313" key="3">
    <source>
        <dbReference type="Proteomes" id="UP000248627"/>
    </source>
</evidence>
<protein>
    <recommendedName>
        <fullName evidence="4">Activator of Hsp90 ATPase homolog 1-like protein</fullName>
    </recommendedName>
</protein>
<evidence type="ECO:0008006" key="4">
    <source>
        <dbReference type="Google" id="ProtNLM"/>
    </source>
</evidence>
<dbReference type="AlphaFoldDB" id="A0A2W2BY66"/>
<comment type="caution">
    <text evidence="2">The sequence shown here is derived from an EMBL/GenBank/DDBJ whole genome shotgun (WGS) entry which is preliminary data.</text>
</comment>
<organism evidence="2 3">
    <name type="scientific">Micromonospora endophytica</name>
    <dbReference type="NCBI Taxonomy" id="515350"/>
    <lineage>
        <taxon>Bacteria</taxon>
        <taxon>Bacillati</taxon>
        <taxon>Actinomycetota</taxon>
        <taxon>Actinomycetes</taxon>
        <taxon>Micromonosporales</taxon>
        <taxon>Micromonosporaceae</taxon>
        <taxon>Micromonospora</taxon>
    </lineage>
</organism>
<sequence>MKIVEFVPGETVEWLRLDGHFNFTADPQEWTGTRMRFDISREGEGTRLRFTHVGLTPHHECYDVCANAWGGYVADSLKTLITTGTGDRNNEVRNAEALQQRR</sequence>
<reference evidence="2 3" key="1">
    <citation type="submission" date="2018-01" db="EMBL/GenBank/DDBJ databases">
        <title>Draft genome sequence of Jishengella endophytica.</title>
        <authorList>
            <person name="Sahin N."/>
            <person name="Ay H."/>
            <person name="Saygin H."/>
        </authorList>
    </citation>
    <scope>NUCLEOTIDE SEQUENCE [LARGE SCALE GENOMIC DNA]</scope>
    <source>
        <strain evidence="2 3">DSM 45430</strain>
    </source>
</reference>
<dbReference type="EMBL" id="POTX01000146">
    <property type="protein sequence ID" value="PZF92235.1"/>
    <property type="molecule type" value="Genomic_DNA"/>
</dbReference>
<dbReference type="RefSeq" id="WP_111244804.1">
    <property type="nucleotide sequence ID" value="NZ_AP023358.1"/>
</dbReference>
<accession>A0A2W2BY66</accession>
<proteinExistence type="predicted"/>
<evidence type="ECO:0000313" key="2">
    <source>
        <dbReference type="EMBL" id="PZF92235.1"/>
    </source>
</evidence>
<keyword evidence="3" id="KW-1185">Reference proteome</keyword>
<dbReference type="Proteomes" id="UP000248627">
    <property type="component" value="Unassembled WGS sequence"/>
</dbReference>
<dbReference type="SUPFAM" id="SSF55961">
    <property type="entry name" value="Bet v1-like"/>
    <property type="match status" value="1"/>
</dbReference>
<gene>
    <name evidence="2" type="ORF">C1I93_19840</name>
</gene>